<dbReference type="InterPro" id="IPR036770">
    <property type="entry name" value="Ankyrin_rpt-contain_sf"/>
</dbReference>
<organism evidence="8 9">
    <name type="scientific">Chenopodium quinoa</name>
    <name type="common">Quinoa</name>
    <dbReference type="NCBI Taxonomy" id="63459"/>
    <lineage>
        <taxon>Eukaryota</taxon>
        <taxon>Viridiplantae</taxon>
        <taxon>Streptophyta</taxon>
        <taxon>Embryophyta</taxon>
        <taxon>Tracheophyta</taxon>
        <taxon>Spermatophyta</taxon>
        <taxon>Magnoliopsida</taxon>
        <taxon>eudicotyledons</taxon>
        <taxon>Gunneridae</taxon>
        <taxon>Pentapetalae</taxon>
        <taxon>Caryophyllales</taxon>
        <taxon>Chenopodiaceae</taxon>
        <taxon>Chenopodioideae</taxon>
        <taxon>Atripliceae</taxon>
        <taxon>Chenopodium</taxon>
    </lineage>
</organism>
<dbReference type="SUPFAM" id="SSF48403">
    <property type="entry name" value="Ankyrin repeat"/>
    <property type="match status" value="1"/>
</dbReference>
<dbReference type="PANTHER" id="PTHR24186:SF37">
    <property type="entry name" value="PGG DOMAIN-CONTAINING PROTEIN"/>
    <property type="match status" value="1"/>
</dbReference>
<dbReference type="PANTHER" id="PTHR24186">
    <property type="entry name" value="PROTEIN PHOSPHATASE 1 REGULATORY SUBUNIT"/>
    <property type="match status" value="1"/>
</dbReference>
<keyword evidence="3" id="KW-0677">Repeat</keyword>
<reference evidence="8" key="1">
    <citation type="journal article" date="2017" name="Nature">
        <title>The genome of Chenopodium quinoa.</title>
        <authorList>
            <person name="Jarvis D.E."/>
            <person name="Ho Y.S."/>
            <person name="Lightfoot D.J."/>
            <person name="Schmoeckel S.M."/>
            <person name="Li B."/>
            <person name="Borm T.J.A."/>
            <person name="Ohyanagi H."/>
            <person name="Mineta K."/>
            <person name="Michell C.T."/>
            <person name="Saber N."/>
            <person name="Kharbatia N.M."/>
            <person name="Rupper R.R."/>
            <person name="Sharp A.R."/>
            <person name="Dally N."/>
            <person name="Boughton B.A."/>
            <person name="Woo Y.H."/>
            <person name="Gao G."/>
            <person name="Schijlen E.G.W.M."/>
            <person name="Guo X."/>
            <person name="Momin A.A."/>
            <person name="Negrao S."/>
            <person name="Al-Babili S."/>
            <person name="Gehring C."/>
            <person name="Roessner U."/>
            <person name="Jung C."/>
            <person name="Murphy K."/>
            <person name="Arold S.T."/>
            <person name="Gojobori T."/>
            <person name="van der Linden C.G."/>
            <person name="van Loo E.N."/>
            <person name="Jellen E.N."/>
            <person name="Maughan P.J."/>
            <person name="Tester M."/>
        </authorList>
    </citation>
    <scope>NUCLEOTIDE SEQUENCE [LARGE SCALE GENOMIC DNA]</scope>
    <source>
        <strain evidence="8">cv. PI 614886</strain>
    </source>
</reference>
<dbReference type="Pfam" id="PF12796">
    <property type="entry name" value="Ank_2"/>
    <property type="match status" value="1"/>
</dbReference>
<dbReference type="EnsemblPlants" id="AUR62009257-RA">
    <property type="protein sequence ID" value="AUR62009257-RA:cds"/>
    <property type="gene ID" value="AUR62009257"/>
</dbReference>
<name>A0A803LBL8_CHEQI</name>
<dbReference type="OMA" id="HLACNDW"/>
<feature type="domain" description="PGG" evidence="7">
    <location>
        <begin position="65"/>
        <end position="113"/>
    </location>
</feature>
<evidence type="ECO:0000256" key="1">
    <source>
        <dbReference type="ARBA" id="ARBA00004141"/>
    </source>
</evidence>
<protein>
    <recommendedName>
        <fullName evidence="7">PGG domain-containing protein</fullName>
    </recommendedName>
</protein>
<evidence type="ECO:0000313" key="8">
    <source>
        <dbReference type="EnsemblPlants" id="AUR62009257-RA:cds"/>
    </source>
</evidence>
<dbReference type="AlphaFoldDB" id="A0A803LBL8"/>
<reference evidence="8" key="2">
    <citation type="submission" date="2021-03" db="UniProtKB">
        <authorList>
            <consortium name="EnsemblPlants"/>
        </authorList>
    </citation>
    <scope>IDENTIFICATION</scope>
</reference>
<keyword evidence="5" id="KW-0040">ANK repeat</keyword>
<keyword evidence="2" id="KW-0812">Transmembrane</keyword>
<sequence length="230" mass="25699">MVEFFSGYPGLNKSAMNKNKMTALDIIGKKQNWKNSENRNVEQYLKRAKARPAKEVLKHQADGTWLEEQRTSLMVVASLIATMAFQVGINPPGGVWQDTNVVKNKNGNIVVQEDGSNDSTHYAGHLKIIEALIVAKPNMCFAHDQEGRTPIFIAAVTGQIEALELLHRANPYATQGRTNDGESILHLCVKHNQLKSLQRLLELVDDDGNQLINFRDNDGNTILHLACNDW</sequence>
<dbReference type="InterPro" id="IPR026961">
    <property type="entry name" value="PGG_dom"/>
</dbReference>
<comment type="subcellular location">
    <subcellularLocation>
        <location evidence="1">Membrane</location>
        <topology evidence="1">Multi-pass membrane protein</topology>
    </subcellularLocation>
</comment>
<evidence type="ECO:0000313" key="9">
    <source>
        <dbReference type="Proteomes" id="UP000596660"/>
    </source>
</evidence>
<evidence type="ECO:0000256" key="2">
    <source>
        <dbReference type="ARBA" id="ARBA00022692"/>
    </source>
</evidence>
<keyword evidence="6" id="KW-0472">Membrane</keyword>
<keyword evidence="9" id="KW-1185">Reference proteome</keyword>
<dbReference type="InterPro" id="IPR002110">
    <property type="entry name" value="Ankyrin_rpt"/>
</dbReference>
<keyword evidence="4" id="KW-1133">Transmembrane helix</keyword>
<evidence type="ECO:0000256" key="4">
    <source>
        <dbReference type="ARBA" id="ARBA00022989"/>
    </source>
</evidence>
<evidence type="ECO:0000259" key="7">
    <source>
        <dbReference type="Pfam" id="PF13962"/>
    </source>
</evidence>
<evidence type="ECO:0000256" key="6">
    <source>
        <dbReference type="ARBA" id="ARBA00023136"/>
    </source>
</evidence>
<accession>A0A803LBL8</accession>
<evidence type="ECO:0000256" key="5">
    <source>
        <dbReference type="ARBA" id="ARBA00023043"/>
    </source>
</evidence>
<dbReference type="Gene3D" id="1.25.40.20">
    <property type="entry name" value="Ankyrin repeat-containing domain"/>
    <property type="match status" value="2"/>
</dbReference>
<dbReference type="Proteomes" id="UP000596660">
    <property type="component" value="Unplaced"/>
</dbReference>
<dbReference type="Pfam" id="PF13962">
    <property type="entry name" value="PGG"/>
    <property type="match status" value="1"/>
</dbReference>
<dbReference type="GO" id="GO:0005886">
    <property type="term" value="C:plasma membrane"/>
    <property type="evidence" value="ECO:0007669"/>
    <property type="project" value="TreeGrafter"/>
</dbReference>
<dbReference type="Gramene" id="AUR62009257-RA">
    <property type="protein sequence ID" value="AUR62009257-RA:cds"/>
    <property type="gene ID" value="AUR62009257"/>
</dbReference>
<evidence type="ECO:0000256" key="3">
    <source>
        <dbReference type="ARBA" id="ARBA00022737"/>
    </source>
</evidence>
<proteinExistence type="predicted"/>
<dbReference type="SMART" id="SM00248">
    <property type="entry name" value="ANK"/>
    <property type="match status" value="2"/>
</dbReference>